<proteinExistence type="predicted"/>
<keyword evidence="2" id="KW-1185">Reference proteome</keyword>
<dbReference type="Proteomes" id="UP000621307">
    <property type="component" value="Unassembled WGS sequence"/>
</dbReference>
<name>A0ABR8BGX3_9NOSO</name>
<evidence type="ECO:0008006" key="3">
    <source>
        <dbReference type="Google" id="ProtNLM"/>
    </source>
</evidence>
<accession>A0ABR8BGX3</accession>
<dbReference type="EMBL" id="JACJQL010000030">
    <property type="protein sequence ID" value="MBD2253352.1"/>
    <property type="molecule type" value="Genomic_DNA"/>
</dbReference>
<sequence>MNSIITHQSAQLHQVDEQTLAQAELQQHINQKAQAVAPELLTSREIDFYEHELYIGERLVARIVYDNADFVTQRWVVMVNNTEVFRRSWWQKCFDDIQWHYSRGTLPVQEQEAPAATTANEIMTQIFDACEQCGLELLDDGIYTRDGEKLGAVGFTGGNWWVIRASSVGQQKATCESAIAGVRVLLQVEAVGWNELLDKAFDELTADEWLLVMESEPVSELVAA</sequence>
<evidence type="ECO:0000313" key="1">
    <source>
        <dbReference type="EMBL" id="MBD2253352.1"/>
    </source>
</evidence>
<reference evidence="1 2" key="1">
    <citation type="journal article" date="2020" name="ISME J.">
        <title>Comparative genomics reveals insights into cyanobacterial evolution and habitat adaptation.</title>
        <authorList>
            <person name="Chen M.Y."/>
            <person name="Teng W.K."/>
            <person name="Zhao L."/>
            <person name="Hu C.X."/>
            <person name="Zhou Y.K."/>
            <person name="Han B.P."/>
            <person name="Song L.R."/>
            <person name="Shu W.S."/>
        </authorList>
    </citation>
    <scope>NUCLEOTIDE SEQUENCE [LARGE SCALE GENOMIC DNA]</scope>
    <source>
        <strain evidence="1 2">FACHB-3921</strain>
    </source>
</reference>
<protein>
    <recommendedName>
        <fullName evidence="3">DUF4376 domain-containing protein</fullName>
    </recommendedName>
</protein>
<organism evidence="1 2">
    <name type="scientific">Nostoc parmelioides FACHB-3921</name>
    <dbReference type="NCBI Taxonomy" id="2692909"/>
    <lineage>
        <taxon>Bacteria</taxon>
        <taxon>Bacillati</taxon>
        <taxon>Cyanobacteriota</taxon>
        <taxon>Cyanophyceae</taxon>
        <taxon>Nostocales</taxon>
        <taxon>Nostocaceae</taxon>
        <taxon>Nostoc</taxon>
    </lineage>
</organism>
<gene>
    <name evidence="1" type="ORF">H6G14_18915</name>
</gene>
<comment type="caution">
    <text evidence="1">The sequence shown here is derived from an EMBL/GenBank/DDBJ whole genome shotgun (WGS) entry which is preliminary data.</text>
</comment>
<evidence type="ECO:0000313" key="2">
    <source>
        <dbReference type="Proteomes" id="UP000621307"/>
    </source>
</evidence>